<sequence>MRVLRVNIENIGRAAQEAYAALEAGGVVVCPTDTVYGLLADAANKKAVQKVFEIKGRPKNRALPVFVKDIKMAKRLARISKKQEAFLEKTWPGKVTAVLENRGVLPEGLEERGTVALRIPNYELIHKILQKLDRPLTGTSANISGEPACLDGKEVLAQFRGRKAQPDVLLDAGKLPPSKPSMIIDITGKDYTVLRS</sequence>
<dbReference type="InterPro" id="IPR017945">
    <property type="entry name" value="DHBP_synth_RibB-like_a/b_dom"/>
</dbReference>
<comment type="subcellular location">
    <subcellularLocation>
        <location evidence="1">Cytoplasm</location>
    </subcellularLocation>
</comment>
<dbReference type="Gene3D" id="3.90.870.10">
    <property type="entry name" value="DHBP synthase"/>
    <property type="match status" value="1"/>
</dbReference>
<dbReference type="GO" id="GO:0000049">
    <property type="term" value="F:tRNA binding"/>
    <property type="evidence" value="ECO:0007669"/>
    <property type="project" value="TreeGrafter"/>
</dbReference>
<evidence type="ECO:0000256" key="1">
    <source>
        <dbReference type="ARBA" id="ARBA00004496"/>
    </source>
</evidence>
<comment type="similarity">
    <text evidence="2">Belongs to the SUA5 family.</text>
</comment>
<proteinExistence type="inferred from homology"/>
<keyword evidence="6" id="KW-0819">tRNA processing</keyword>
<evidence type="ECO:0000256" key="11">
    <source>
        <dbReference type="ARBA" id="ARBA00048366"/>
    </source>
</evidence>
<evidence type="ECO:0000256" key="5">
    <source>
        <dbReference type="ARBA" id="ARBA00022679"/>
    </source>
</evidence>
<dbReference type="InterPro" id="IPR050156">
    <property type="entry name" value="TC-AMP_synthase_SUA5"/>
</dbReference>
<evidence type="ECO:0000256" key="8">
    <source>
        <dbReference type="ARBA" id="ARBA00022741"/>
    </source>
</evidence>
<dbReference type="GO" id="GO:0008033">
    <property type="term" value="P:tRNA processing"/>
    <property type="evidence" value="ECO:0007669"/>
    <property type="project" value="UniProtKB-KW"/>
</dbReference>
<dbReference type="PROSITE" id="PS51163">
    <property type="entry name" value="YRDC"/>
    <property type="match status" value="1"/>
</dbReference>
<dbReference type="GO" id="GO:0061710">
    <property type="term" value="F:L-threonylcarbamoyladenylate synthase"/>
    <property type="evidence" value="ECO:0007669"/>
    <property type="project" value="UniProtKB-EC"/>
</dbReference>
<dbReference type="InterPro" id="IPR006070">
    <property type="entry name" value="Sua5-like_dom"/>
</dbReference>
<dbReference type="GO" id="GO:0005737">
    <property type="term" value="C:cytoplasm"/>
    <property type="evidence" value="ECO:0007669"/>
    <property type="project" value="UniProtKB-SubCell"/>
</dbReference>
<evidence type="ECO:0000256" key="9">
    <source>
        <dbReference type="ARBA" id="ARBA00022840"/>
    </source>
</evidence>
<dbReference type="PANTHER" id="PTHR17490">
    <property type="entry name" value="SUA5"/>
    <property type="match status" value="1"/>
</dbReference>
<evidence type="ECO:0000256" key="6">
    <source>
        <dbReference type="ARBA" id="ARBA00022694"/>
    </source>
</evidence>
<accession>A0A837IN41</accession>
<keyword evidence="7" id="KW-0548">Nucleotidyltransferase</keyword>
<evidence type="ECO:0000256" key="4">
    <source>
        <dbReference type="ARBA" id="ARBA00022490"/>
    </source>
</evidence>
<evidence type="ECO:0000313" key="14">
    <source>
        <dbReference type="Proteomes" id="UP000034462"/>
    </source>
</evidence>
<organism evidence="13 14">
    <name type="scientific">Candidatus Yanofskybacteria bacterium GW2011_GWC1_48_11</name>
    <dbReference type="NCBI Taxonomy" id="1619027"/>
    <lineage>
        <taxon>Bacteria</taxon>
        <taxon>Candidatus Yanofskyibacteriota</taxon>
    </lineage>
</organism>
<dbReference type="PANTHER" id="PTHR17490:SF16">
    <property type="entry name" value="THREONYLCARBAMOYL-AMP SYNTHASE"/>
    <property type="match status" value="1"/>
</dbReference>
<evidence type="ECO:0000256" key="2">
    <source>
        <dbReference type="ARBA" id="ARBA00007663"/>
    </source>
</evidence>
<evidence type="ECO:0000256" key="10">
    <source>
        <dbReference type="ARBA" id="ARBA00029774"/>
    </source>
</evidence>
<dbReference type="Proteomes" id="UP000034462">
    <property type="component" value="Unassembled WGS sequence"/>
</dbReference>
<keyword evidence="4" id="KW-0963">Cytoplasm</keyword>
<dbReference type="GO" id="GO:0006450">
    <property type="term" value="P:regulation of translational fidelity"/>
    <property type="evidence" value="ECO:0007669"/>
    <property type="project" value="TreeGrafter"/>
</dbReference>
<dbReference type="EMBL" id="LCPH01000001">
    <property type="protein sequence ID" value="KKU93518.1"/>
    <property type="molecule type" value="Genomic_DNA"/>
</dbReference>
<dbReference type="Pfam" id="PF01300">
    <property type="entry name" value="Sua5_yciO_yrdC"/>
    <property type="match status" value="1"/>
</dbReference>
<comment type="catalytic activity">
    <reaction evidence="11">
        <text>L-threonine + hydrogencarbonate + ATP = L-threonylcarbamoyladenylate + diphosphate + H2O</text>
        <dbReference type="Rhea" id="RHEA:36407"/>
        <dbReference type="ChEBI" id="CHEBI:15377"/>
        <dbReference type="ChEBI" id="CHEBI:17544"/>
        <dbReference type="ChEBI" id="CHEBI:30616"/>
        <dbReference type="ChEBI" id="CHEBI:33019"/>
        <dbReference type="ChEBI" id="CHEBI:57926"/>
        <dbReference type="ChEBI" id="CHEBI:73682"/>
        <dbReference type="EC" id="2.7.7.87"/>
    </reaction>
</comment>
<gene>
    <name evidence="13" type="ORF">UY25_C0001G0011</name>
</gene>
<keyword evidence="8" id="KW-0547">Nucleotide-binding</keyword>
<name>A0A837IN41_9BACT</name>
<evidence type="ECO:0000256" key="7">
    <source>
        <dbReference type="ARBA" id="ARBA00022695"/>
    </source>
</evidence>
<comment type="caution">
    <text evidence="13">The sequence shown here is derived from an EMBL/GenBank/DDBJ whole genome shotgun (WGS) entry which is preliminary data.</text>
</comment>
<dbReference type="AlphaFoldDB" id="A0A837IN41"/>
<dbReference type="GO" id="GO:0003725">
    <property type="term" value="F:double-stranded RNA binding"/>
    <property type="evidence" value="ECO:0007669"/>
    <property type="project" value="InterPro"/>
</dbReference>
<dbReference type="SUPFAM" id="SSF55821">
    <property type="entry name" value="YrdC/RibB"/>
    <property type="match status" value="1"/>
</dbReference>
<evidence type="ECO:0000259" key="12">
    <source>
        <dbReference type="PROSITE" id="PS51163"/>
    </source>
</evidence>
<keyword evidence="5" id="KW-0808">Transferase</keyword>
<protein>
    <recommendedName>
        <fullName evidence="10">L-threonylcarbamoyladenylate synthase</fullName>
        <ecNumber evidence="3">2.7.7.87</ecNumber>
    </recommendedName>
    <alternativeName>
        <fullName evidence="10">L-threonylcarbamoyladenylate synthase</fullName>
    </alternativeName>
</protein>
<keyword evidence="9" id="KW-0067">ATP-binding</keyword>
<feature type="domain" description="YrdC-like" evidence="12">
    <location>
        <begin position="12"/>
        <end position="196"/>
    </location>
</feature>
<dbReference type="NCBIfam" id="TIGR00057">
    <property type="entry name" value="L-threonylcarbamoyladenylate synthase"/>
    <property type="match status" value="1"/>
</dbReference>
<evidence type="ECO:0000313" key="13">
    <source>
        <dbReference type="EMBL" id="KKU93518.1"/>
    </source>
</evidence>
<evidence type="ECO:0000256" key="3">
    <source>
        <dbReference type="ARBA" id="ARBA00012584"/>
    </source>
</evidence>
<dbReference type="EC" id="2.7.7.87" evidence="3"/>
<dbReference type="GO" id="GO:0005524">
    <property type="term" value="F:ATP binding"/>
    <property type="evidence" value="ECO:0007669"/>
    <property type="project" value="UniProtKB-KW"/>
</dbReference>
<reference evidence="13 14" key="1">
    <citation type="journal article" date="2015" name="Nature">
        <title>rRNA introns, odd ribosomes, and small enigmatic genomes across a large radiation of phyla.</title>
        <authorList>
            <person name="Brown C.T."/>
            <person name="Hug L.A."/>
            <person name="Thomas B.C."/>
            <person name="Sharon I."/>
            <person name="Castelle C.J."/>
            <person name="Singh A."/>
            <person name="Wilkins M.J."/>
            <person name="Williams K.H."/>
            <person name="Banfield J.F."/>
        </authorList>
    </citation>
    <scope>NUCLEOTIDE SEQUENCE [LARGE SCALE GENOMIC DNA]</scope>
</reference>